<feature type="compositionally biased region" description="Basic and acidic residues" evidence="1">
    <location>
        <begin position="16"/>
        <end position="25"/>
    </location>
</feature>
<protein>
    <submittedName>
        <fullName evidence="3">DUF4153 domain-containing protein</fullName>
    </submittedName>
</protein>
<dbReference type="EMBL" id="JBHUCP010000008">
    <property type="protein sequence ID" value="MFD1530456.1"/>
    <property type="molecule type" value="Genomic_DNA"/>
</dbReference>
<feature type="compositionally biased region" description="Pro residues" evidence="1">
    <location>
        <begin position="34"/>
        <end position="51"/>
    </location>
</feature>
<reference evidence="4" key="1">
    <citation type="journal article" date="2019" name="Int. J. Syst. Evol. Microbiol.">
        <title>The Global Catalogue of Microorganisms (GCM) 10K type strain sequencing project: providing services to taxonomists for standard genome sequencing and annotation.</title>
        <authorList>
            <consortium name="The Broad Institute Genomics Platform"/>
            <consortium name="The Broad Institute Genome Sequencing Center for Infectious Disease"/>
            <person name="Wu L."/>
            <person name="Ma J."/>
        </authorList>
    </citation>
    <scope>NUCLEOTIDE SEQUENCE [LARGE SCALE GENOMIC DNA]</scope>
    <source>
        <strain evidence="4">JCM 12165</strain>
    </source>
</reference>
<keyword evidence="2" id="KW-0812">Transmembrane</keyword>
<feature type="transmembrane region" description="Helical" evidence="2">
    <location>
        <begin position="366"/>
        <end position="388"/>
    </location>
</feature>
<name>A0ABW4FLG7_9PSEU</name>
<keyword evidence="4" id="KW-1185">Reference proteome</keyword>
<feature type="transmembrane region" description="Helical" evidence="2">
    <location>
        <begin position="94"/>
        <end position="113"/>
    </location>
</feature>
<keyword evidence="2" id="KW-0472">Membrane</keyword>
<sequence length="529" mass="54605">MSDEPTTPEEAGPADARQDAERTTAERTTAVPTALPPGQPQWPTTPPAPVSVAPPPIFGARWPAPAHPPSRAVLVGAVAAGLTAAVAVPAGRPGIGWFVTALVLAAAAVAVGWRRPRSRRAAATDLGWLLVAVALADVGAVRDAGWFVTLCLVAACGAGSLAVAGRSFRNVLMAGAAMPVAALRGVPWVARGLRHGDTQKGLRIAVAAVVGVLLLTVFGSLLAEADAAFATVLDALVPTLDGPSTARSVGLFVLGAASAVGGALLLMAPPAPPDAGKPPSRLRGLEWALPVGLLAGLFALFVAVQLATLFGSDDHVVRTTGLTYAEYARSGFWQLLAVTALALCVIVAASRWAPENSPAARTTKRVLLGTLAVLTLVIVASALSRMWLYQQAYGFTVLRLLVLTCELWLGVGFVIVLWSVLRLRAGGPTRGMVVAGAVALLALAVLDPERFVAERNVDRYTTTGEFDAGYHARLSADAVPALGRLPEPVRSCALNSIAHRIVWEDDDWRSANAARAGAAATLAGAQTGC</sequence>
<feature type="transmembrane region" description="Helical" evidence="2">
    <location>
        <begin position="202"/>
        <end position="223"/>
    </location>
</feature>
<evidence type="ECO:0000256" key="2">
    <source>
        <dbReference type="SAM" id="Phobius"/>
    </source>
</evidence>
<feature type="transmembrane region" description="Helical" evidence="2">
    <location>
        <begin position="249"/>
        <end position="267"/>
    </location>
</feature>
<gene>
    <name evidence="3" type="ORF">ACFSCY_13480</name>
</gene>
<dbReference type="RefSeq" id="WP_379659761.1">
    <property type="nucleotide sequence ID" value="NZ_JBHUCP010000008.1"/>
</dbReference>
<evidence type="ECO:0000313" key="3">
    <source>
        <dbReference type="EMBL" id="MFD1530456.1"/>
    </source>
</evidence>
<dbReference type="InterPro" id="IPR025291">
    <property type="entry name" value="DUF4153"/>
</dbReference>
<feature type="region of interest" description="Disordered" evidence="1">
    <location>
        <begin position="1"/>
        <end position="51"/>
    </location>
</feature>
<feature type="transmembrane region" description="Helical" evidence="2">
    <location>
        <begin position="120"/>
        <end position="138"/>
    </location>
</feature>
<evidence type="ECO:0000313" key="4">
    <source>
        <dbReference type="Proteomes" id="UP001597145"/>
    </source>
</evidence>
<feature type="transmembrane region" description="Helical" evidence="2">
    <location>
        <begin position="332"/>
        <end position="354"/>
    </location>
</feature>
<feature type="transmembrane region" description="Helical" evidence="2">
    <location>
        <begin position="287"/>
        <end position="311"/>
    </location>
</feature>
<keyword evidence="2" id="KW-1133">Transmembrane helix</keyword>
<comment type="caution">
    <text evidence="3">The sequence shown here is derived from an EMBL/GenBank/DDBJ whole genome shotgun (WGS) entry which is preliminary data.</text>
</comment>
<feature type="transmembrane region" description="Helical" evidence="2">
    <location>
        <begin position="400"/>
        <end position="421"/>
    </location>
</feature>
<organism evidence="3 4">
    <name type="scientific">Pseudonocardia aurantiaca</name>
    <dbReference type="NCBI Taxonomy" id="75290"/>
    <lineage>
        <taxon>Bacteria</taxon>
        <taxon>Bacillati</taxon>
        <taxon>Actinomycetota</taxon>
        <taxon>Actinomycetes</taxon>
        <taxon>Pseudonocardiales</taxon>
        <taxon>Pseudonocardiaceae</taxon>
        <taxon>Pseudonocardia</taxon>
    </lineage>
</organism>
<feature type="transmembrane region" description="Helical" evidence="2">
    <location>
        <begin position="144"/>
        <end position="164"/>
    </location>
</feature>
<evidence type="ECO:0000256" key="1">
    <source>
        <dbReference type="SAM" id="MobiDB-lite"/>
    </source>
</evidence>
<dbReference type="Proteomes" id="UP001597145">
    <property type="component" value="Unassembled WGS sequence"/>
</dbReference>
<accession>A0ABW4FLG7</accession>
<proteinExistence type="predicted"/>
<dbReference type="Pfam" id="PF13687">
    <property type="entry name" value="DUF4153"/>
    <property type="match status" value="1"/>
</dbReference>